<evidence type="ECO:0000256" key="7">
    <source>
        <dbReference type="ARBA" id="ARBA00023136"/>
    </source>
</evidence>
<protein>
    <recommendedName>
        <fullName evidence="11">Ktr system potassium uptake protein B</fullName>
    </recommendedName>
</protein>
<keyword evidence="3" id="KW-1003">Cell membrane</keyword>
<comment type="subcellular location">
    <subcellularLocation>
        <location evidence="1">Cell membrane</location>
        <topology evidence="1">Multi-pass membrane protein</topology>
    </subcellularLocation>
</comment>
<comment type="caution">
    <text evidence="9">The sequence shown here is derived from an EMBL/GenBank/DDBJ whole genome shotgun (WGS) entry which is preliminary data.</text>
</comment>
<dbReference type="eggNOG" id="COG0168">
    <property type="taxonomic scope" value="Bacteria"/>
</dbReference>
<evidence type="ECO:0000256" key="8">
    <source>
        <dbReference type="SAM" id="Phobius"/>
    </source>
</evidence>
<evidence type="ECO:0000313" key="9">
    <source>
        <dbReference type="EMBL" id="EEG50071.1"/>
    </source>
</evidence>
<evidence type="ECO:0000256" key="3">
    <source>
        <dbReference type="ARBA" id="ARBA00022475"/>
    </source>
</evidence>
<dbReference type="GO" id="GO:0030001">
    <property type="term" value="P:metal ion transport"/>
    <property type="evidence" value="ECO:0007669"/>
    <property type="project" value="UniProtKB-ARBA"/>
</dbReference>
<dbReference type="EMBL" id="ACBZ01000043">
    <property type="protein sequence ID" value="EEG50071.1"/>
    <property type="molecule type" value="Genomic_DNA"/>
</dbReference>
<feature type="transmembrane region" description="Helical" evidence="8">
    <location>
        <begin position="243"/>
        <end position="262"/>
    </location>
</feature>
<evidence type="ECO:0000256" key="5">
    <source>
        <dbReference type="ARBA" id="ARBA00022989"/>
    </source>
</evidence>
<feature type="transmembrane region" description="Helical" evidence="8">
    <location>
        <begin position="195"/>
        <end position="216"/>
    </location>
</feature>
<organism evidence="9 10">
    <name type="scientific">Blautia hydrogenotrophica (strain DSM 10507 / JCM 14656 / S5a33)</name>
    <name type="common">Ruminococcus hydrogenotrophicus</name>
    <dbReference type="NCBI Taxonomy" id="476272"/>
    <lineage>
        <taxon>Bacteria</taxon>
        <taxon>Bacillati</taxon>
        <taxon>Bacillota</taxon>
        <taxon>Clostridia</taxon>
        <taxon>Lachnospirales</taxon>
        <taxon>Lachnospiraceae</taxon>
        <taxon>Blautia</taxon>
    </lineage>
</organism>
<sequence length="462" mass="50407">MDGKRFKSKIKLSTPQIITLGFAGVIFVGGLLLWLPWATVEGEYTSFTDAMFTSTTSVCVTGLVTQVTATHWTLFGKIVILGLIQVGGLGIVSLVSLVFITVRKKINLKSRRIIQETYNQDHLSGMVVMVKRIAKGVFIAEGLGAVLYAFTFVPRYGIARGIWYSVFHSVSAFCNAGIDILGPDSLSSYVENVPVNLITMLLIITGGIGFIVWWDLGKNIKKVYRREITLRNLWKNLQLHSKLVLNMTAILLVAGMVFILIFEYDNPETIGTLTPSGKVLASAFQSVTTRTAGFLTIDQAGLRDQSVLVSLLLMFIGGSPMGTAGGIKTTTIAVLILTVNAYLRGKQDVEVYHRKLRELQVRAAIAVSMISFAVLIIVVIVLSVMMPHADFVDITYELTSALGTVGLSRGMTPALSTAGKWLVIFSMYFGRIGPITLVTAMFLKSNKRPGNVRLAEGRVLIG</sequence>
<name>C0CJG1_BLAHS</name>
<dbReference type="InterPro" id="IPR003445">
    <property type="entry name" value="Cat_transpt"/>
</dbReference>
<dbReference type="GO" id="GO:0005886">
    <property type="term" value="C:plasma membrane"/>
    <property type="evidence" value="ECO:0007669"/>
    <property type="project" value="UniProtKB-SubCell"/>
</dbReference>
<dbReference type="Proteomes" id="UP000003100">
    <property type="component" value="Unassembled WGS sequence"/>
</dbReference>
<gene>
    <name evidence="9" type="ORF">RUMHYD_00959</name>
</gene>
<dbReference type="AlphaFoldDB" id="C0CJG1"/>
<dbReference type="PATRIC" id="fig|476272.21.peg.2305"/>
<feature type="transmembrane region" description="Helical" evidence="8">
    <location>
        <begin position="133"/>
        <end position="153"/>
    </location>
</feature>
<evidence type="ECO:0000256" key="4">
    <source>
        <dbReference type="ARBA" id="ARBA00022692"/>
    </source>
</evidence>
<feature type="transmembrane region" description="Helical" evidence="8">
    <location>
        <begin position="321"/>
        <end position="343"/>
    </location>
</feature>
<dbReference type="Pfam" id="PF02386">
    <property type="entry name" value="TrkH"/>
    <property type="match status" value="1"/>
</dbReference>
<reference evidence="9 10" key="1">
    <citation type="submission" date="2009-01" db="EMBL/GenBank/DDBJ databases">
        <authorList>
            <person name="Fulton L."/>
            <person name="Clifton S."/>
            <person name="Fulton B."/>
            <person name="Xu J."/>
            <person name="Minx P."/>
            <person name="Pepin K.H."/>
            <person name="Johnson M."/>
            <person name="Bhonagiri V."/>
            <person name="Nash W.E."/>
            <person name="Mardis E.R."/>
            <person name="Wilson R.K."/>
        </authorList>
    </citation>
    <scope>NUCLEOTIDE SEQUENCE [LARGE SCALE GENOMIC DNA]</scope>
    <source>
        <strain evidence="10">DSM 10507 / JCM 14656 / S5a33</strain>
    </source>
</reference>
<dbReference type="PANTHER" id="PTHR32024">
    <property type="entry name" value="TRK SYSTEM POTASSIUM UPTAKE PROTEIN TRKG-RELATED"/>
    <property type="match status" value="1"/>
</dbReference>
<feature type="transmembrane region" description="Helical" evidence="8">
    <location>
        <begin position="363"/>
        <end position="386"/>
    </location>
</feature>
<dbReference type="PANTHER" id="PTHR32024:SF1">
    <property type="entry name" value="KTR SYSTEM POTASSIUM UPTAKE PROTEIN B"/>
    <property type="match status" value="1"/>
</dbReference>
<dbReference type="HOGENOM" id="CLU_026429_0_1_9"/>
<accession>C0CJG1</accession>
<reference evidence="9 10" key="2">
    <citation type="submission" date="2009-02" db="EMBL/GenBank/DDBJ databases">
        <title>Draft genome sequence of Blautia hydrogenotrophica DSM 10507 (Ruminococcus hydrogenotrophicus DSM 10507).</title>
        <authorList>
            <person name="Sudarsanam P."/>
            <person name="Ley R."/>
            <person name="Guruge J."/>
            <person name="Turnbaugh P.J."/>
            <person name="Mahowald M."/>
            <person name="Liep D."/>
            <person name="Gordon J."/>
        </authorList>
    </citation>
    <scope>NUCLEOTIDE SEQUENCE [LARGE SCALE GENOMIC DNA]</scope>
    <source>
        <strain evidence="10">DSM 10507 / JCM 14656 / S5a33</strain>
    </source>
</reference>
<dbReference type="GO" id="GO:0008324">
    <property type="term" value="F:monoatomic cation transmembrane transporter activity"/>
    <property type="evidence" value="ECO:0007669"/>
    <property type="project" value="InterPro"/>
</dbReference>
<evidence type="ECO:0000313" key="10">
    <source>
        <dbReference type="Proteomes" id="UP000003100"/>
    </source>
</evidence>
<proteinExistence type="predicted"/>
<evidence type="ECO:0000256" key="6">
    <source>
        <dbReference type="ARBA" id="ARBA00023065"/>
    </source>
</evidence>
<keyword evidence="5 8" id="KW-1133">Transmembrane helix</keyword>
<keyword evidence="4 8" id="KW-0812">Transmembrane</keyword>
<feature type="transmembrane region" description="Helical" evidence="8">
    <location>
        <begin position="421"/>
        <end position="443"/>
    </location>
</feature>
<feature type="transmembrane region" description="Helical" evidence="8">
    <location>
        <begin position="78"/>
        <end position="102"/>
    </location>
</feature>
<evidence type="ECO:0000256" key="2">
    <source>
        <dbReference type="ARBA" id="ARBA00022448"/>
    </source>
</evidence>
<keyword evidence="2" id="KW-0813">Transport</keyword>
<evidence type="ECO:0008006" key="11">
    <source>
        <dbReference type="Google" id="ProtNLM"/>
    </source>
</evidence>
<keyword evidence="6" id="KW-0406">Ion transport</keyword>
<feature type="transmembrane region" description="Helical" evidence="8">
    <location>
        <begin position="12"/>
        <end position="37"/>
    </location>
</feature>
<keyword evidence="7 8" id="KW-0472">Membrane</keyword>
<evidence type="ECO:0000256" key="1">
    <source>
        <dbReference type="ARBA" id="ARBA00004651"/>
    </source>
</evidence>
<keyword evidence="10" id="KW-1185">Reference proteome</keyword>